<dbReference type="Proteomes" id="UP000191612">
    <property type="component" value="Unassembled WGS sequence"/>
</dbReference>
<dbReference type="AlphaFoldDB" id="A0A1V6QSX7"/>
<feature type="compositionally biased region" description="Polar residues" evidence="1">
    <location>
        <begin position="1"/>
        <end position="19"/>
    </location>
</feature>
<name>A0A1V6QSX7_9EURO</name>
<dbReference type="EMBL" id="MDYO01000042">
    <property type="protein sequence ID" value="OQD92320.1"/>
    <property type="molecule type" value="Genomic_DNA"/>
</dbReference>
<protein>
    <submittedName>
        <fullName evidence="2">Uncharacterized protein</fullName>
    </submittedName>
</protein>
<sequence>MNWTSSGLWENDIVDQQRSPRAGNFEVRNETSKDGDHVPVAPVVDTLADEKCFDRPGGLRVKEVVFDESRIPSFENEEEGVLLSLVANGPDSKGSLLGQRNGDMPTATTDIDDGSFPLIPTVAIPQLSDPAID</sequence>
<feature type="region of interest" description="Disordered" evidence="1">
    <location>
        <begin position="1"/>
        <end position="39"/>
    </location>
</feature>
<evidence type="ECO:0000313" key="3">
    <source>
        <dbReference type="Proteomes" id="UP000191612"/>
    </source>
</evidence>
<evidence type="ECO:0000313" key="2">
    <source>
        <dbReference type="EMBL" id="OQD92320.1"/>
    </source>
</evidence>
<gene>
    <name evidence="2" type="ORF">PENSOL_c042G10837</name>
</gene>
<feature type="compositionally biased region" description="Basic and acidic residues" evidence="1">
    <location>
        <begin position="27"/>
        <end position="37"/>
    </location>
</feature>
<comment type="caution">
    <text evidence="2">The sequence shown here is derived from an EMBL/GenBank/DDBJ whole genome shotgun (WGS) entry which is preliminary data.</text>
</comment>
<accession>A0A1V6QSX7</accession>
<organism evidence="2 3">
    <name type="scientific">Penicillium solitum</name>
    <dbReference type="NCBI Taxonomy" id="60172"/>
    <lineage>
        <taxon>Eukaryota</taxon>
        <taxon>Fungi</taxon>
        <taxon>Dikarya</taxon>
        <taxon>Ascomycota</taxon>
        <taxon>Pezizomycotina</taxon>
        <taxon>Eurotiomycetes</taxon>
        <taxon>Eurotiomycetidae</taxon>
        <taxon>Eurotiales</taxon>
        <taxon>Aspergillaceae</taxon>
        <taxon>Penicillium</taxon>
    </lineage>
</organism>
<evidence type="ECO:0000256" key="1">
    <source>
        <dbReference type="SAM" id="MobiDB-lite"/>
    </source>
</evidence>
<proteinExistence type="predicted"/>
<keyword evidence="3" id="KW-1185">Reference proteome</keyword>
<reference evidence="3" key="1">
    <citation type="journal article" date="2017" name="Nat. Microbiol.">
        <title>Global analysis of biosynthetic gene clusters reveals vast potential of secondary metabolite production in Penicillium species.</title>
        <authorList>
            <person name="Nielsen J.C."/>
            <person name="Grijseels S."/>
            <person name="Prigent S."/>
            <person name="Ji B."/>
            <person name="Dainat J."/>
            <person name="Nielsen K.F."/>
            <person name="Frisvad J.C."/>
            <person name="Workman M."/>
            <person name="Nielsen J."/>
        </authorList>
    </citation>
    <scope>NUCLEOTIDE SEQUENCE [LARGE SCALE GENOMIC DNA]</scope>
    <source>
        <strain evidence="3">IBT 29525</strain>
    </source>
</reference>